<sequence length="83" mass="9863">MRKFLLRKHVGEKLRSILVWVGIRHARPAEKMSLWRWTMATLSDIWEVTWEALQDQNKLELSVGLLAITASCFFIYTAFKLRR</sequence>
<accession>A0A484B0P2</accession>
<comment type="caution">
    <text evidence="2">The sequence shown here is derived from an EMBL/GenBank/DDBJ whole genome shotgun (WGS) entry which is preliminary data.</text>
</comment>
<dbReference type="AlphaFoldDB" id="A0A484B0P2"/>
<protein>
    <submittedName>
        <fullName evidence="2">Uncharacterized protein</fullName>
    </submittedName>
</protein>
<feature type="transmembrane region" description="Helical" evidence="1">
    <location>
        <begin position="59"/>
        <end position="79"/>
    </location>
</feature>
<proteinExistence type="predicted"/>
<evidence type="ECO:0000313" key="2">
    <source>
        <dbReference type="EMBL" id="TDG41802.1"/>
    </source>
</evidence>
<evidence type="ECO:0000313" key="3">
    <source>
        <dbReference type="Proteomes" id="UP000295192"/>
    </source>
</evidence>
<organism evidence="2 3">
    <name type="scientific">Drosophila navojoa</name>
    <name type="common">Fruit fly</name>
    <dbReference type="NCBI Taxonomy" id="7232"/>
    <lineage>
        <taxon>Eukaryota</taxon>
        <taxon>Metazoa</taxon>
        <taxon>Ecdysozoa</taxon>
        <taxon>Arthropoda</taxon>
        <taxon>Hexapoda</taxon>
        <taxon>Insecta</taxon>
        <taxon>Pterygota</taxon>
        <taxon>Neoptera</taxon>
        <taxon>Endopterygota</taxon>
        <taxon>Diptera</taxon>
        <taxon>Brachycera</taxon>
        <taxon>Muscomorpha</taxon>
        <taxon>Ephydroidea</taxon>
        <taxon>Drosophilidae</taxon>
        <taxon>Drosophila</taxon>
    </lineage>
</organism>
<dbReference type="Proteomes" id="UP000295192">
    <property type="component" value="Unassembled WGS sequence"/>
</dbReference>
<keyword evidence="1" id="KW-0472">Membrane</keyword>
<keyword evidence="1" id="KW-1133">Transmembrane helix</keyword>
<keyword evidence="3" id="KW-1185">Reference proteome</keyword>
<name>A0A484B0P2_DRONA</name>
<reference evidence="2 3" key="1">
    <citation type="journal article" date="2019" name="J. Hered.">
        <title>An Improved Genome Assembly for Drosophila navojoa, the Basal Species in the mojavensis Cluster.</title>
        <authorList>
            <person name="Vanderlinde T."/>
            <person name="Dupim E.G."/>
            <person name="Nazario-Yepiz N.O."/>
            <person name="Carvalho A.B."/>
        </authorList>
    </citation>
    <scope>NUCLEOTIDE SEQUENCE [LARGE SCALE GENOMIC DNA]</scope>
    <source>
        <strain evidence="2">Navoj_Jal97</strain>
        <tissue evidence="2">Whole organism</tissue>
    </source>
</reference>
<keyword evidence="1" id="KW-0812">Transmembrane</keyword>
<evidence type="ECO:0000256" key="1">
    <source>
        <dbReference type="SAM" id="Phobius"/>
    </source>
</evidence>
<gene>
    <name evidence="2" type="ORF">AWZ03_011781</name>
</gene>
<dbReference type="EMBL" id="LSRL02000307">
    <property type="protein sequence ID" value="TDG41802.1"/>
    <property type="molecule type" value="Genomic_DNA"/>
</dbReference>